<dbReference type="CDD" id="cd02440">
    <property type="entry name" value="AdoMet_MTases"/>
    <property type="match status" value="1"/>
</dbReference>
<feature type="region of interest" description="Disordered" evidence="1">
    <location>
        <begin position="112"/>
        <end position="148"/>
    </location>
</feature>
<dbReference type="GO" id="GO:0008168">
    <property type="term" value="F:methyltransferase activity"/>
    <property type="evidence" value="ECO:0007669"/>
    <property type="project" value="TreeGrafter"/>
</dbReference>
<evidence type="ECO:0000256" key="1">
    <source>
        <dbReference type="SAM" id="MobiDB-lite"/>
    </source>
</evidence>
<dbReference type="Pfam" id="PF13847">
    <property type="entry name" value="Methyltransf_31"/>
    <property type="match status" value="1"/>
</dbReference>
<dbReference type="EMBL" id="LN725636">
    <property type="protein sequence ID" value="CEP11200.1"/>
    <property type="molecule type" value="Genomic_DNA"/>
</dbReference>
<dbReference type="STRING" id="35722.A0A0B7N6X0"/>
<gene>
    <name evidence="3" type="primary">PARPA_05002.1 scaffold 15694</name>
</gene>
<dbReference type="PANTHER" id="PTHR43591">
    <property type="entry name" value="METHYLTRANSFERASE"/>
    <property type="match status" value="1"/>
</dbReference>
<proteinExistence type="predicted"/>
<protein>
    <recommendedName>
        <fullName evidence="2">Methyltransferase domain-containing protein</fullName>
    </recommendedName>
</protein>
<dbReference type="Proteomes" id="UP000054107">
    <property type="component" value="Unassembled WGS sequence"/>
</dbReference>
<sequence length="526" mass="59458">MGNQPSRSSSNRNSAITKNDACLDNISQWHTNNADEPFKRQYPLPAIANDHNRIKPRKQSSPVRPLSSKNESRKSFTRFFPRNSNRHSCFGHPCLSKSSTAPSLTINTKETATNTTYSSSSNNITPTTTMTNTNHSSSSAATTSSSSFNTCHPHHHVHPLSPSSLHESCHQLYPYEGESSSRPSMDSPRRYTARDNMTNNQLKLLLLQQQQSQCTYRFYGNRKYHQADGSTYLLPCDDEEVDRLHLQHFMIRFAIQGNYLAPVSDVLRKGGRVLDIGCGPGSWSMEIAGEYPKSTVIGVDITPIYPRDIKPANCAFYQCNILNTLPFEDGTFDYIFMRHVYYTYVIDSLFMGQGVGSDKWPELLSELIRVLKPNGWLEWIEADIQIHRPGPVTLEFNQKLRDLMTENNQDAHIGRTLESRLIETNELTNISTTFVSCPGGHWAGKLGQLTMQSWKAYAQALRPLMCQSWGISPMEYNEKLKDCWREADEYKTFENIHFSYAQKQTAPHPPGTTSSSAASSLKGGRF</sequence>
<organism evidence="3 4">
    <name type="scientific">Parasitella parasitica</name>
    <dbReference type="NCBI Taxonomy" id="35722"/>
    <lineage>
        <taxon>Eukaryota</taxon>
        <taxon>Fungi</taxon>
        <taxon>Fungi incertae sedis</taxon>
        <taxon>Mucoromycota</taxon>
        <taxon>Mucoromycotina</taxon>
        <taxon>Mucoromycetes</taxon>
        <taxon>Mucorales</taxon>
        <taxon>Mucorineae</taxon>
        <taxon>Mucoraceae</taxon>
        <taxon>Parasitella</taxon>
    </lineage>
</organism>
<dbReference type="InterPro" id="IPR025714">
    <property type="entry name" value="Methyltranfer_dom"/>
</dbReference>
<keyword evidence="4" id="KW-1185">Reference proteome</keyword>
<reference evidence="3 4" key="1">
    <citation type="submission" date="2014-09" db="EMBL/GenBank/DDBJ databases">
        <authorList>
            <person name="Ellenberger Sabrina"/>
        </authorList>
    </citation>
    <scope>NUCLEOTIDE SEQUENCE [LARGE SCALE GENOMIC DNA]</scope>
    <source>
        <strain evidence="3 4">CBS 412.66</strain>
    </source>
</reference>
<name>A0A0B7N6X0_9FUNG</name>
<dbReference type="AlphaFoldDB" id="A0A0B7N6X0"/>
<feature type="region of interest" description="Disordered" evidence="1">
    <location>
        <begin position="48"/>
        <end position="73"/>
    </location>
</feature>
<dbReference type="PANTHER" id="PTHR43591:SF24">
    <property type="entry name" value="2-METHOXY-6-POLYPRENYL-1,4-BENZOQUINOL METHYLASE, MITOCHONDRIAL"/>
    <property type="match status" value="1"/>
</dbReference>
<dbReference type="SUPFAM" id="SSF53335">
    <property type="entry name" value="S-adenosyl-L-methionine-dependent methyltransferases"/>
    <property type="match status" value="1"/>
</dbReference>
<dbReference type="Gene3D" id="3.40.50.150">
    <property type="entry name" value="Vaccinia Virus protein VP39"/>
    <property type="match status" value="1"/>
</dbReference>
<feature type="region of interest" description="Disordered" evidence="1">
    <location>
        <begin position="503"/>
        <end position="526"/>
    </location>
</feature>
<evidence type="ECO:0000313" key="3">
    <source>
        <dbReference type="EMBL" id="CEP11200.1"/>
    </source>
</evidence>
<feature type="compositionally biased region" description="Low complexity" evidence="1">
    <location>
        <begin position="511"/>
        <end position="520"/>
    </location>
</feature>
<dbReference type="OrthoDB" id="2013972at2759"/>
<accession>A0A0B7N6X0</accession>
<dbReference type="InterPro" id="IPR029063">
    <property type="entry name" value="SAM-dependent_MTases_sf"/>
</dbReference>
<evidence type="ECO:0000313" key="4">
    <source>
        <dbReference type="Proteomes" id="UP000054107"/>
    </source>
</evidence>
<evidence type="ECO:0000259" key="2">
    <source>
        <dbReference type="Pfam" id="PF13847"/>
    </source>
</evidence>
<feature type="domain" description="Methyltransferase" evidence="2">
    <location>
        <begin position="268"/>
        <end position="408"/>
    </location>
</feature>